<dbReference type="EMBL" id="JACHLC010000003">
    <property type="protein sequence ID" value="MBB6371905.1"/>
    <property type="molecule type" value="Genomic_DNA"/>
</dbReference>
<sequence>MKKIKFSKLGRDVFLSSFLLGTLLLLVFLITKAYYLLVIGFYFVVTTAIVNMLVLLHELIEFLNDIPNKKASGNSVLLLLMNIPVTILYLLIIFNFGLSMFHSQ</sequence>
<evidence type="ECO:0000313" key="2">
    <source>
        <dbReference type="EMBL" id="MBB6371905.1"/>
    </source>
</evidence>
<feature type="transmembrane region" description="Helical" evidence="1">
    <location>
        <begin position="12"/>
        <end position="30"/>
    </location>
</feature>
<organism evidence="2 3">
    <name type="scientific">Chryseobacterium shigense</name>
    <dbReference type="NCBI Taxonomy" id="297244"/>
    <lineage>
        <taxon>Bacteria</taxon>
        <taxon>Pseudomonadati</taxon>
        <taxon>Bacteroidota</taxon>
        <taxon>Flavobacteriia</taxon>
        <taxon>Flavobacteriales</taxon>
        <taxon>Weeksellaceae</taxon>
        <taxon>Chryseobacterium group</taxon>
        <taxon>Chryseobacterium</taxon>
    </lineage>
</organism>
<evidence type="ECO:0000313" key="3">
    <source>
        <dbReference type="Proteomes" id="UP000589738"/>
    </source>
</evidence>
<name>A0A841NMB1_9FLAO</name>
<keyword evidence="1" id="KW-0472">Membrane</keyword>
<accession>A0A841NMB1</accession>
<comment type="caution">
    <text evidence="2">The sequence shown here is derived from an EMBL/GenBank/DDBJ whole genome shotgun (WGS) entry which is preliminary data.</text>
</comment>
<keyword evidence="1" id="KW-1133">Transmembrane helix</keyword>
<keyword evidence="1" id="KW-0812">Transmembrane</keyword>
<gene>
    <name evidence="2" type="ORF">HNP36_002990</name>
</gene>
<reference evidence="2 3" key="1">
    <citation type="submission" date="2020-08" db="EMBL/GenBank/DDBJ databases">
        <title>Functional genomics of gut bacteria from endangered species of beetles.</title>
        <authorList>
            <person name="Carlos-Shanley C."/>
        </authorList>
    </citation>
    <scope>NUCLEOTIDE SEQUENCE [LARGE SCALE GENOMIC DNA]</scope>
    <source>
        <strain evidence="2 3">S00136</strain>
    </source>
</reference>
<dbReference type="RefSeq" id="WP_184167475.1">
    <property type="nucleotide sequence ID" value="NZ_JACHLC010000003.1"/>
</dbReference>
<keyword evidence="3" id="KW-1185">Reference proteome</keyword>
<feature type="transmembrane region" description="Helical" evidence="1">
    <location>
        <begin position="76"/>
        <end position="98"/>
    </location>
</feature>
<protein>
    <submittedName>
        <fullName evidence="2">Uncharacterized protein</fullName>
    </submittedName>
</protein>
<dbReference type="AlphaFoldDB" id="A0A841NMB1"/>
<proteinExistence type="predicted"/>
<dbReference type="Proteomes" id="UP000589738">
    <property type="component" value="Unassembled WGS sequence"/>
</dbReference>
<evidence type="ECO:0000256" key="1">
    <source>
        <dbReference type="SAM" id="Phobius"/>
    </source>
</evidence>
<feature type="transmembrane region" description="Helical" evidence="1">
    <location>
        <begin position="36"/>
        <end position="56"/>
    </location>
</feature>